<evidence type="ECO:0000313" key="1">
    <source>
        <dbReference type="EMBL" id="EAS84512.1"/>
    </source>
</evidence>
<gene>
    <name evidence="1" type="ORF">PU1002_02306</name>
</gene>
<reference evidence="1 2" key="1">
    <citation type="submission" date="2006-04" db="EMBL/GenBank/DDBJ databases">
        <authorList>
            <person name="Giovannoni S.J."/>
            <person name="Cho J.-C."/>
            <person name="Ferriera S."/>
            <person name="Johnson J."/>
            <person name="Kravitz S."/>
            <person name="Halpern A."/>
            <person name="Remington K."/>
            <person name="Beeson K."/>
            <person name="Tran B."/>
            <person name="Rogers Y.-H."/>
            <person name="Friedman R."/>
            <person name="Venter J.C."/>
        </authorList>
    </citation>
    <scope>NUCLEOTIDE SEQUENCE [LARGE SCALE GENOMIC DNA]</scope>
    <source>
        <strain evidence="1 2">HTCC1002</strain>
    </source>
</reference>
<name>Q1V2L6_PELU1</name>
<keyword evidence="1" id="KW-0808">Transferase</keyword>
<evidence type="ECO:0000313" key="2">
    <source>
        <dbReference type="Proteomes" id="UP000005306"/>
    </source>
</evidence>
<sequence length="339" mass="40432">MIKNFKNKNKINFFKKNLIKITRKLGFEIIDQNNLTIPTSNTSLNNNISVINERNITLPLGEIKITRKVKSFLIIFRSFTNENTLLSQNKKRLFEKQKKEYSLRSLNSICINIKNAQKKMSNIKFFLKIIDDNSKPNVIKLQKKIATQNSILFEISNLDINKYKNKMKFSNNKRMLAHNSHIYQSKEFALNSNYDLIYFVEDDYLHHHDAIEEMIFSYEKFSTIYKKDIIMCPTDYPFLYNKFEQTNILAGHKKHWRRVNESLCTYLISHNILKKNWKTYEKMFLNNFDPYEKPLHLLYKKTQCFSPIPSLSLHMTNVNSAYGLSPMVDWLDVWKKNKY</sequence>
<dbReference type="EMBL" id="AAPV01000001">
    <property type="protein sequence ID" value="EAS84512.1"/>
    <property type="molecule type" value="Genomic_DNA"/>
</dbReference>
<accession>Q1V2L6</accession>
<comment type="caution">
    <text evidence="1">The sequence shown here is derived from an EMBL/GenBank/DDBJ whole genome shotgun (WGS) entry which is preliminary data.</text>
</comment>
<organism evidence="1 2">
    <name type="scientific">Pelagibacter ubique (strain HTCC1002)</name>
    <dbReference type="NCBI Taxonomy" id="314261"/>
    <lineage>
        <taxon>Bacteria</taxon>
        <taxon>Pseudomonadati</taxon>
        <taxon>Pseudomonadota</taxon>
        <taxon>Alphaproteobacteria</taxon>
        <taxon>Candidatus Pelagibacterales</taxon>
        <taxon>Candidatus Pelagibacteraceae</taxon>
        <taxon>Candidatus Pelagibacter</taxon>
    </lineage>
</organism>
<protein>
    <submittedName>
        <fullName evidence="1">Putative rhamnosyltransferase</fullName>
    </submittedName>
</protein>
<dbReference type="Proteomes" id="UP000005306">
    <property type="component" value="Unassembled WGS sequence"/>
</dbReference>
<proteinExistence type="predicted"/>
<dbReference type="AlphaFoldDB" id="Q1V2L6"/>
<dbReference type="HOGENOM" id="CLU_862326_0_0_5"/>
<dbReference type="GO" id="GO:0016740">
    <property type="term" value="F:transferase activity"/>
    <property type="evidence" value="ECO:0007669"/>
    <property type="project" value="UniProtKB-KW"/>
</dbReference>
<dbReference type="RefSeq" id="WP_006997099.1">
    <property type="nucleotide sequence ID" value="NZ_CH724130.1"/>
</dbReference>